<reference evidence="3" key="2">
    <citation type="submission" date="2015-01" db="EMBL/GenBank/DDBJ databases">
        <title>Evolutionary Origins and Diversification of the Mycorrhizal Mutualists.</title>
        <authorList>
            <consortium name="DOE Joint Genome Institute"/>
            <consortium name="Mycorrhizal Genomics Consortium"/>
            <person name="Kohler A."/>
            <person name="Kuo A."/>
            <person name="Nagy L.G."/>
            <person name="Floudas D."/>
            <person name="Copeland A."/>
            <person name="Barry K.W."/>
            <person name="Cichocki N."/>
            <person name="Veneault-Fourrey C."/>
            <person name="LaButti K."/>
            <person name="Lindquist E.A."/>
            <person name="Lipzen A."/>
            <person name="Lundell T."/>
            <person name="Morin E."/>
            <person name="Murat C."/>
            <person name="Riley R."/>
            <person name="Ohm R."/>
            <person name="Sun H."/>
            <person name="Tunlid A."/>
            <person name="Henrissat B."/>
            <person name="Grigoriev I.V."/>
            <person name="Hibbett D.S."/>
            <person name="Martin F."/>
        </authorList>
    </citation>
    <scope>NUCLEOTIDE SEQUENCE [LARGE SCALE GENOMIC DNA]</scope>
    <source>
        <strain evidence="3">h7</strain>
    </source>
</reference>
<feature type="region of interest" description="Disordered" evidence="1">
    <location>
        <begin position="1"/>
        <end position="105"/>
    </location>
</feature>
<evidence type="ECO:0000313" key="3">
    <source>
        <dbReference type="Proteomes" id="UP000053424"/>
    </source>
</evidence>
<dbReference type="AlphaFoldDB" id="A0A0C3BW89"/>
<protein>
    <submittedName>
        <fullName evidence="2">Uncharacterized protein</fullName>
    </submittedName>
</protein>
<proteinExistence type="predicted"/>
<name>A0A0C3BW89_HEBCY</name>
<dbReference type="EMBL" id="KN831781">
    <property type="protein sequence ID" value="KIM40885.1"/>
    <property type="molecule type" value="Genomic_DNA"/>
</dbReference>
<feature type="compositionally biased region" description="Polar residues" evidence="1">
    <location>
        <begin position="1"/>
        <end position="12"/>
    </location>
</feature>
<organism evidence="2 3">
    <name type="scientific">Hebeloma cylindrosporum</name>
    <dbReference type="NCBI Taxonomy" id="76867"/>
    <lineage>
        <taxon>Eukaryota</taxon>
        <taxon>Fungi</taxon>
        <taxon>Dikarya</taxon>
        <taxon>Basidiomycota</taxon>
        <taxon>Agaricomycotina</taxon>
        <taxon>Agaricomycetes</taxon>
        <taxon>Agaricomycetidae</taxon>
        <taxon>Agaricales</taxon>
        <taxon>Agaricineae</taxon>
        <taxon>Hymenogastraceae</taxon>
        <taxon>Hebeloma</taxon>
    </lineage>
</organism>
<keyword evidence="3" id="KW-1185">Reference proteome</keyword>
<gene>
    <name evidence="2" type="ORF">M413DRAFT_155249</name>
</gene>
<feature type="compositionally biased region" description="Low complexity" evidence="1">
    <location>
        <begin position="91"/>
        <end position="101"/>
    </location>
</feature>
<feature type="compositionally biased region" description="Polar residues" evidence="1">
    <location>
        <begin position="63"/>
        <end position="85"/>
    </location>
</feature>
<sequence>MSYNKDNATTGLPGTAGIHSDYGRSNPQYGRDTLGNTGPGNVSSSGMRDTETYGGMGTATTGASSFPESPTMNPTAGRGTTTGAYESSRYGTGTTTGASTGVVDPGLHTTTRTGVMAGAGIHAQQYSRYGEGYKVGSTTTVSSGATPGVGHHVAHHHHHEHGHAAGEGLKAGCATCRDTSTGPLKVRCSYSHFVDIS</sequence>
<feature type="compositionally biased region" description="Polar residues" evidence="1">
    <location>
        <begin position="23"/>
        <end position="47"/>
    </location>
</feature>
<dbReference type="HOGENOM" id="CLU_1384316_0_0_1"/>
<evidence type="ECO:0000256" key="1">
    <source>
        <dbReference type="SAM" id="MobiDB-lite"/>
    </source>
</evidence>
<dbReference type="Proteomes" id="UP000053424">
    <property type="component" value="Unassembled WGS sequence"/>
</dbReference>
<reference evidence="2 3" key="1">
    <citation type="submission" date="2014-04" db="EMBL/GenBank/DDBJ databases">
        <authorList>
            <consortium name="DOE Joint Genome Institute"/>
            <person name="Kuo A."/>
            <person name="Gay G."/>
            <person name="Dore J."/>
            <person name="Kohler A."/>
            <person name="Nagy L.G."/>
            <person name="Floudas D."/>
            <person name="Copeland A."/>
            <person name="Barry K.W."/>
            <person name="Cichocki N."/>
            <person name="Veneault-Fourrey C."/>
            <person name="LaButti K."/>
            <person name="Lindquist E.A."/>
            <person name="Lipzen A."/>
            <person name="Lundell T."/>
            <person name="Morin E."/>
            <person name="Murat C."/>
            <person name="Sun H."/>
            <person name="Tunlid A."/>
            <person name="Henrissat B."/>
            <person name="Grigoriev I.V."/>
            <person name="Hibbett D.S."/>
            <person name="Martin F."/>
            <person name="Nordberg H.P."/>
            <person name="Cantor M.N."/>
            <person name="Hua S.X."/>
        </authorList>
    </citation>
    <scope>NUCLEOTIDE SEQUENCE [LARGE SCALE GENOMIC DNA]</scope>
    <source>
        <strain evidence="3">h7</strain>
    </source>
</reference>
<evidence type="ECO:0000313" key="2">
    <source>
        <dbReference type="EMBL" id="KIM40885.1"/>
    </source>
</evidence>
<accession>A0A0C3BW89</accession>